<dbReference type="AlphaFoldDB" id="A0A915A216"/>
<evidence type="ECO:0000256" key="1">
    <source>
        <dbReference type="SAM" id="MobiDB-lite"/>
    </source>
</evidence>
<reference evidence="3 4" key="1">
    <citation type="submission" date="2022-11" db="UniProtKB">
        <authorList>
            <consortium name="WormBaseParasite"/>
        </authorList>
    </citation>
    <scope>IDENTIFICATION</scope>
</reference>
<evidence type="ECO:0000313" key="2">
    <source>
        <dbReference type="Proteomes" id="UP000887569"/>
    </source>
</evidence>
<dbReference type="WBParaSite" id="PgE194_g001_t02">
    <property type="protein sequence ID" value="PgE194_g001_t02"/>
    <property type="gene ID" value="PgE194_g001"/>
</dbReference>
<sequence length="373" mass="41078">MSLIGSPTPVVKTRDNEVFFCLLSREGSVLSKFRIKFFTTLDRCSFTALLSNYIEVIPVDGNRTGRTISQSTSENDWNFLYHSQTQSQRENLSLGSCSQSNTSTYASMQSLSTRNTCSQNTTQRSLVSSAFSSQSSQMISQSIDAFPQNTSAFSQPLSVILQSTTDFSSSPSSDKSHFSVFSKSGNLDEENERASQSDSTLFNTKKSSVVGTPAADIESRRSGIHNAEFNNASSVASRQHCDGDVGSLQIVPDSIVDTVKNIFDESGAVEGTPRRSAVGSKPFGGDGNVAQSIIPSRVDAATQTSRQLTIDDLLKDDEILRELIVKRLNDPAFIAFQRRFSTARSRRQRRSKCNLLIYSDRLIAEGDENKEKW</sequence>
<feature type="compositionally biased region" description="Low complexity" evidence="1">
    <location>
        <begin position="165"/>
        <end position="184"/>
    </location>
</feature>
<accession>A0A915A216</accession>
<feature type="region of interest" description="Disordered" evidence="1">
    <location>
        <begin position="165"/>
        <end position="200"/>
    </location>
</feature>
<evidence type="ECO:0000313" key="4">
    <source>
        <dbReference type="WBParaSite" id="PgE194_g001_t03"/>
    </source>
</evidence>
<evidence type="ECO:0000313" key="3">
    <source>
        <dbReference type="WBParaSite" id="PgE194_g001_t02"/>
    </source>
</evidence>
<dbReference type="WBParaSite" id="PgE194_g001_t03">
    <property type="protein sequence ID" value="PgE194_g001_t03"/>
    <property type="gene ID" value="PgE194_g001"/>
</dbReference>
<protein>
    <submittedName>
        <fullName evidence="3 4">Uncharacterized protein</fullName>
    </submittedName>
</protein>
<organism evidence="2 4">
    <name type="scientific">Parascaris univalens</name>
    <name type="common">Nematode worm</name>
    <dbReference type="NCBI Taxonomy" id="6257"/>
    <lineage>
        <taxon>Eukaryota</taxon>
        <taxon>Metazoa</taxon>
        <taxon>Ecdysozoa</taxon>
        <taxon>Nematoda</taxon>
        <taxon>Chromadorea</taxon>
        <taxon>Rhabditida</taxon>
        <taxon>Spirurina</taxon>
        <taxon>Ascaridomorpha</taxon>
        <taxon>Ascaridoidea</taxon>
        <taxon>Ascarididae</taxon>
        <taxon>Parascaris</taxon>
    </lineage>
</organism>
<name>A0A915A216_PARUN</name>
<keyword evidence="2" id="KW-1185">Reference proteome</keyword>
<dbReference type="Proteomes" id="UP000887569">
    <property type="component" value="Unplaced"/>
</dbReference>
<proteinExistence type="predicted"/>